<feature type="compositionally biased region" description="Basic residues" evidence="1">
    <location>
        <begin position="41"/>
        <end position="62"/>
    </location>
</feature>
<name>A0A0C9WZ92_9AGAR</name>
<dbReference type="HOGENOM" id="CLU_2250587_0_0_1"/>
<reference evidence="2 3" key="1">
    <citation type="submission" date="2014-04" db="EMBL/GenBank/DDBJ databases">
        <authorList>
            <consortium name="DOE Joint Genome Institute"/>
            <person name="Kuo A."/>
            <person name="Kohler A."/>
            <person name="Nagy L.G."/>
            <person name="Floudas D."/>
            <person name="Copeland A."/>
            <person name="Barry K.W."/>
            <person name="Cichocki N."/>
            <person name="Veneault-Fourrey C."/>
            <person name="LaButti K."/>
            <person name="Lindquist E.A."/>
            <person name="Lipzen A."/>
            <person name="Lundell T."/>
            <person name="Morin E."/>
            <person name="Murat C."/>
            <person name="Sun H."/>
            <person name="Tunlid A."/>
            <person name="Henrissat B."/>
            <person name="Grigoriev I.V."/>
            <person name="Hibbett D.S."/>
            <person name="Martin F."/>
            <person name="Nordberg H.P."/>
            <person name="Cantor M.N."/>
            <person name="Hua S.X."/>
        </authorList>
    </citation>
    <scope>NUCLEOTIDE SEQUENCE [LARGE SCALE GENOMIC DNA]</scope>
    <source>
        <strain evidence="2 3">LaAM-08-1</strain>
    </source>
</reference>
<evidence type="ECO:0000313" key="2">
    <source>
        <dbReference type="EMBL" id="KIJ90646.1"/>
    </source>
</evidence>
<protein>
    <submittedName>
        <fullName evidence="2">Uncharacterized protein</fullName>
    </submittedName>
</protein>
<dbReference type="EMBL" id="KN839138">
    <property type="protein sequence ID" value="KIJ90646.1"/>
    <property type="molecule type" value="Genomic_DNA"/>
</dbReference>
<organism evidence="2 3">
    <name type="scientific">Laccaria amethystina LaAM-08-1</name>
    <dbReference type="NCBI Taxonomy" id="1095629"/>
    <lineage>
        <taxon>Eukaryota</taxon>
        <taxon>Fungi</taxon>
        <taxon>Dikarya</taxon>
        <taxon>Basidiomycota</taxon>
        <taxon>Agaricomycotina</taxon>
        <taxon>Agaricomycetes</taxon>
        <taxon>Agaricomycetidae</taxon>
        <taxon>Agaricales</taxon>
        <taxon>Agaricineae</taxon>
        <taxon>Hydnangiaceae</taxon>
        <taxon>Laccaria</taxon>
    </lineage>
</organism>
<proteinExistence type="predicted"/>
<sequence>MNHIYRSPTPSKNKKPKATPVKAGTSAQESDEDPFVVAKSPAKKMRKTPKAKRSKPPSKVKSKKTEVSDSSSHGSSDEMDVELESSSPLSKKNIDYGEEFDKSM</sequence>
<feature type="region of interest" description="Disordered" evidence="1">
    <location>
        <begin position="1"/>
        <end position="104"/>
    </location>
</feature>
<dbReference type="AlphaFoldDB" id="A0A0C9WZ92"/>
<gene>
    <name evidence="2" type="ORF">K443DRAFT_116325</name>
</gene>
<feature type="compositionally biased region" description="Basic and acidic residues" evidence="1">
    <location>
        <begin position="92"/>
        <end position="104"/>
    </location>
</feature>
<accession>A0A0C9WZ92</accession>
<keyword evidence="3" id="KW-1185">Reference proteome</keyword>
<evidence type="ECO:0000256" key="1">
    <source>
        <dbReference type="SAM" id="MobiDB-lite"/>
    </source>
</evidence>
<dbReference type="Proteomes" id="UP000054477">
    <property type="component" value="Unassembled WGS sequence"/>
</dbReference>
<dbReference type="OrthoDB" id="10632544at2759"/>
<reference evidence="3" key="2">
    <citation type="submission" date="2015-01" db="EMBL/GenBank/DDBJ databases">
        <title>Evolutionary Origins and Diversification of the Mycorrhizal Mutualists.</title>
        <authorList>
            <consortium name="DOE Joint Genome Institute"/>
            <consortium name="Mycorrhizal Genomics Consortium"/>
            <person name="Kohler A."/>
            <person name="Kuo A."/>
            <person name="Nagy L.G."/>
            <person name="Floudas D."/>
            <person name="Copeland A."/>
            <person name="Barry K.W."/>
            <person name="Cichocki N."/>
            <person name="Veneault-Fourrey C."/>
            <person name="LaButti K."/>
            <person name="Lindquist E.A."/>
            <person name="Lipzen A."/>
            <person name="Lundell T."/>
            <person name="Morin E."/>
            <person name="Murat C."/>
            <person name="Riley R."/>
            <person name="Ohm R."/>
            <person name="Sun H."/>
            <person name="Tunlid A."/>
            <person name="Henrissat B."/>
            <person name="Grigoriev I.V."/>
            <person name="Hibbett D.S."/>
            <person name="Martin F."/>
        </authorList>
    </citation>
    <scope>NUCLEOTIDE SEQUENCE [LARGE SCALE GENOMIC DNA]</scope>
    <source>
        <strain evidence="3">LaAM-08-1</strain>
    </source>
</reference>
<evidence type="ECO:0000313" key="3">
    <source>
        <dbReference type="Proteomes" id="UP000054477"/>
    </source>
</evidence>